<gene>
    <name evidence="1" type="ORF">J2Z37_003377</name>
</gene>
<keyword evidence="2" id="KW-1185">Reference proteome</keyword>
<dbReference type="Proteomes" id="UP001519343">
    <property type="component" value="Unassembled WGS sequence"/>
</dbReference>
<dbReference type="EMBL" id="JAGGKT010000010">
    <property type="protein sequence ID" value="MBP1933364.1"/>
    <property type="molecule type" value="Genomic_DNA"/>
</dbReference>
<reference evidence="1 2" key="1">
    <citation type="submission" date="2021-03" db="EMBL/GenBank/DDBJ databases">
        <title>Genomic Encyclopedia of Type Strains, Phase IV (KMG-IV): sequencing the most valuable type-strain genomes for metagenomic binning, comparative biology and taxonomic classification.</title>
        <authorList>
            <person name="Goeker M."/>
        </authorList>
    </citation>
    <scope>NUCLEOTIDE SEQUENCE [LARGE SCALE GENOMIC DNA]</scope>
    <source>
        <strain evidence="1 2">DSM 24738</strain>
    </source>
</reference>
<accession>A0ABS4GSV6</accession>
<protein>
    <submittedName>
        <fullName evidence="1">Uncharacterized protein</fullName>
    </submittedName>
</protein>
<proteinExistence type="predicted"/>
<name>A0ABS4GSV6_9BACL</name>
<evidence type="ECO:0000313" key="1">
    <source>
        <dbReference type="EMBL" id="MBP1933364.1"/>
    </source>
</evidence>
<organism evidence="1 2">
    <name type="scientific">Ammoniphilus resinae</name>
    <dbReference type="NCBI Taxonomy" id="861532"/>
    <lineage>
        <taxon>Bacteria</taxon>
        <taxon>Bacillati</taxon>
        <taxon>Bacillota</taxon>
        <taxon>Bacilli</taxon>
        <taxon>Bacillales</taxon>
        <taxon>Paenibacillaceae</taxon>
        <taxon>Aneurinibacillus group</taxon>
        <taxon>Ammoniphilus</taxon>
    </lineage>
</organism>
<dbReference type="RefSeq" id="WP_209811369.1">
    <property type="nucleotide sequence ID" value="NZ_JAGGKT010000010.1"/>
</dbReference>
<comment type="caution">
    <text evidence="1">The sequence shown here is derived from an EMBL/GenBank/DDBJ whole genome shotgun (WGS) entry which is preliminary data.</text>
</comment>
<sequence length="189" mass="22039">MYELKEMDRFDQQILFLILLGAYENSMMDAQKVGLTSDMISLDRIFGEMVHLDRNEVLWAEAGISKPFQERVYSLMDEVEKQEIIELSVDGTIFPKEGTDFTRIFQGIIGTVCEELELEISFDGYSYERAQEITAAKDLFLSMLQQNQLEFSHLAYDENERICILSIAQLQKLAELSVLFDVYHYFDHF</sequence>
<evidence type="ECO:0000313" key="2">
    <source>
        <dbReference type="Proteomes" id="UP001519343"/>
    </source>
</evidence>